<dbReference type="SMART" id="SM00530">
    <property type="entry name" value="HTH_XRE"/>
    <property type="match status" value="1"/>
</dbReference>
<dbReference type="GO" id="GO:0003677">
    <property type="term" value="F:DNA binding"/>
    <property type="evidence" value="ECO:0007669"/>
    <property type="project" value="InterPro"/>
</dbReference>
<dbReference type="EMBL" id="NMRN01000025">
    <property type="protein sequence ID" value="PAS92973.1"/>
    <property type="molecule type" value="Genomic_DNA"/>
</dbReference>
<dbReference type="RefSeq" id="WP_095523018.1">
    <property type="nucleotide sequence ID" value="NZ_MDUX01000002.1"/>
</dbReference>
<dbReference type="CDD" id="cd00093">
    <property type="entry name" value="HTH_XRE"/>
    <property type="match status" value="1"/>
</dbReference>
<keyword evidence="6" id="KW-1185">Reference proteome</keyword>
<evidence type="ECO:0000256" key="1">
    <source>
        <dbReference type="SAM" id="MobiDB-lite"/>
    </source>
</evidence>
<reference evidence="3 6" key="1">
    <citation type="submission" date="2016-08" db="EMBL/GenBank/DDBJ databases">
        <title>Candidatus Dactylopiibacterium carminicum genome sequence.</title>
        <authorList>
            <person name="Ramirez-Puebla S.T."/>
            <person name="Ormeno-Orrillo E."/>
            <person name="Vera-Ponce De Leon A."/>
            <person name="Luis L."/>
            <person name="Sanchez-Flores A."/>
            <person name="Monica R."/>
            <person name="Martinez-Romero E."/>
        </authorList>
    </citation>
    <scope>NUCLEOTIDE SEQUENCE [LARGE SCALE GENOMIC DNA]</scope>
    <source>
        <strain evidence="3">END1</strain>
    </source>
</reference>
<dbReference type="Proteomes" id="UP000216107">
    <property type="component" value="Unassembled WGS sequence"/>
</dbReference>
<dbReference type="InterPro" id="IPR010982">
    <property type="entry name" value="Lambda_DNA-bd_dom_sf"/>
</dbReference>
<dbReference type="SUPFAM" id="SSF47413">
    <property type="entry name" value="lambda repressor-like DNA-binding domains"/>
    <property type="match status" value="1"/>
</dbReference>
<accession>A0A272ES76</accession>
<dbReference type="Gene3D" id="1.10.260.40">
    <property type="entry name" value="lambda repressor-like DNA-binding domains"/>
    <property type="match status" value="1"/>
</dbReference>
<dbReference type="InterPro" id="IPR001387">
    <property type="entry name" value="Cro/C1-type_HTH"/>
</dbReference>
<organism evidence="4 5">
    <name type="scientific">Candidatus Dactylopiibacterium carminicum</name>
    <dbReference type="NCBI Taxonomy" id="857335"/>
    <lineage>
        <taxon>Bacteria</taxon>
        <taxon>Pseudomonadati</taxon>
        <taxon>Pseudomonadota</taxon>
        <taxon>Betaproteobacteria</taxon>
        <taxon>Rhodocyclales</taxon>
        <taxon>Rhodocyclaceae</taxon>
        <taxon>Candidatus Dactylopiibacterium</taxon>
    </lineage>
</organism>
<dbReference type="PROSITE" id="PS50943">
    <property type="entry name" value="HTH_CROC1"/>
    <property type="match status" value="1"/>
</dbReference>
<feature type="region of interest" description="Disordered" evidence="1">
    <location>
        <begin position="78"/>
        <end position="108"/>
    </location>
</feature>
<evidence type="ECO:0000313" key="5">
    <source>
        <dbReference type="Proteomes" id="UP000216107"/>
    </source>
</evidence>
<feature type="domain" description="HTH cro/C1-type" evidence="2">
    <location>
        <begin position="18"/>
        <end position="72"/>
    </location>
</feature>
<dbReference type="OrthoDB" id="5957901at2"/>
<reference evidence="4 5" key="2">
    <citation type="submission" date="2017-07" db="EMBL/GenBank/DDBJ databases">
        <title>Candidatus Dactylopiibacterium carminicum, a nitrogen-fixing symbiont of the cochineal insect Dactylopius coccus and Dactylopius opuntiae (Hemiptera: Coccoidea: Dactylopiidae).</title>
        <authorList>
            <person name="Vera A."/>
        </authorList>
    </citation>
    <scope>NUCLEOTIDE SEQUENCE [LARGE SCALE GENOMIC DNA]</scope>
    <source>
        <strain evidence="4 5">NFDCM</strain>
    </source>
</reference>
<protein>
    <submittedName>
        <fullName evidence="3 4">Transcriptional regulator</fullName>
    </submittedName>
</protein>
<evidence type="ECO:0000313" key="3">
    <source>
        <dbReference type="EMBL" id="KAF7600670.1"/>
    </source>
</evidence>
<evidence type="ECO:0000259" key="2">
    <source>
        <dbReference type="PROSITE" id="PS50943"/>
    </source>
</evidence>
<evidence type="ECO:0000313" key="6">
    <source>
        <dbReference type="Proteomes" id="UP000623509"/>
    </source>
</evidence>
<dbReference type="EMBL" id="MDUX01000002">
    <property type="protein sequence ID" value="KAF7600670.1"/>
    <property type="molecule type" value="Genomic_DNA"/>
</dbReference>
<dbReference type="AlphaFoldDB" id="A0A272ES76"/>
<name>A0A272ES76_9RHOO</name>
<dbReference type="Proteomes" id="UP000623509">
    <property type="component" value="Unassembled WGS sequence"/>
</dbReference>
<gene>
    <name evidence="3" type="ORF">BGI27_00715</name>
    <name evidence="4" type="ORF">CGU29_09305</name>
</gene>
<comment type="caution">
    <text evidence="4">The sequence shown here is derived from an EMBL/GenBank/DDBJ whole genome shotgun (WGS) entry which is preliminary data.</text>
</comment>
<dbReference type="Pfam" id="PF01381">
    <property type="entry name" value="HTH_3"/>
    <property type="match status" value="1"/>
</dbReference>
<sequence>MSYKITGLDQLEQLASILKGFRKGQRLTQKAMAERLGMTQQAYAQLEADPSVVSLARLLRVLRAMEAELVLVAPSGVSMEQPAQRPLPSAAHAPVLNRRPMPEACAAA</sequence>
<evidence type="ECO:0000313" key="4">
    <source>
        <dbReference type="EMBL" id="PAS92973.1"/>
    </source>
</evidence>
<proteinExistence type="predicted"/>